<evidence type="ECO:0000259" key="1">
    <source>
        <dbReference type="PROSITE" id="PS50181"/>
    </source>
</evidence>
<protein>
    <recommendedName>
        <fullName evidence="1">F-box domain-containing protein</fullName>
    </recommendedName>
</protein>
<organism evidence="2 3">
    <name type="scientific">Caenorhabditis nigoni</name>
    <dbReference type="NCBI Taxonomy" id="1611254"/>
    <lineage>
        <taxon>Eukaryota</taxon>
        <taxon>Metazoa</taxon>
        <taxon>Ecdysozoa</taxon>
        <taxon>Nematoda</taxon>
        <taxon>Chromadorea</taxon>
        <taxon>Rhabditida</taxon>
        <taxon>Rhabditina</taxon>
        <taxon>Rhabditomorpha</taxon>
        <taxon>Rhabditoidea</taxon>
        <taxon>Rhabditidae</taxon>
        <taxon>Peloderinae</taxon>
        <taxon>Caenorhabditis</taxon>
    </lineage>
</organism>
<keyword evidence="3" id="KW-1185">Reference proteome</keyword>
<accession>A0A2G5T290</accession>
<dbReference type="EMBL" id="PDUG01000006">
    <property type="protein sequence ID" value="PIC21216.1"/>
    <property type="molecule type" value="Genomic_DNA"/>
</dbReference>
<dbReference type="InterPro" id="IPR002900">
    <property type="entry name" value="DUF38/FTH_CAE_spp"/>
</dbReference>
<dbReference type="InterPro" id="IPR040161">
    <property type="entry name" value="FB224"/>
</dbReference>
<gene>
    <name evidence="2" type="primary">Cnig_chr_X.g26137</name>
    <name evidence="2" type="ORF">B9Z55_026137</name>
</gene>
<proteinExistence type="predicted"/>
<sequence length="302" mass="34752">MNRDFSPPNLDTMPNNALKEILSYLNIKERSVLRKVSRTLREAVDNNYTTVDVEFDFCISHMITLTLDGISIDYYSNDEDKCKMLFDQKSKIVNSDYVETAKKDLGILLKNPNTRINNLKLRWQFLENFFEGLLRILTTFFDERTQNGWGGLCVETLDLVDDNGENIAQVLRLIDVNTIRSLQISCDDSALYDEERFINLPQWRKLRDFQLTGDAGNLDNILNALGNIPFFHINQHENNMEITLESICQFVFTVLNPSENFEYGKITSHNSGLHVSLINAHLILGNVSVKFQQNGIAMEKIE</sequence>
<feature type="domain" description="F-box" evidence="1">
    <location>
        <begin position="7"/>
        <end position="53"/>
    </location>
</feature>
<dbReference type="Proteomes" id="UP000230233">
    <property type="component" value="Chromosome X"/>
</dbReference>
<reference evidence="3" key="1">
    <citation type="submission" date="2017-10" db="EMBL/GenBank/DDBJ databases">
        <title>Rapid genome shrinkage in a self-fertile nematode reveals novel sperm competition proteins.</title>
        <authorList>
            <person name="Yin D."/>
            <person name="Schwarz E.M."/>
            <person name="Thomas C.G."/>
            <person name="Felde R.L."/>
            <person name="Korf I.F."/>
            <person name="Cutter A.D."/>
            <person name="Schartner C.M."/>
            <person name="Ralston E.J."/>
            <person name="Meyer B.J."/>
            <person name="Haag E.S."/>
        </authorList>
    </citation>
    <scope>NUCLEOTIDE SEQUENCE [LARGE SCALE GENOMIC DNA]</scope>
    <source>
        <strain evidence="3">JU1422</strain>
    </source>
</reference>
<dbReference type="AlphaFoldDB" id="A0A2G5T290"/>
<comment type="caution">
    <text evidence="2">The sequence shown here is derived from an EMBL/GenBank/DDBJ whole genome shotgun (WGS) entry which is preliminary data.</text>
</comment>
<dbReference type="Pfam" id="PF01827">
    <property type="entry name" value="FTH"/>
    <property type="match status" value="1"/>
</dbReference>
<evidence type="ECO:0000313" key="2">
    <source>
        <dbReference type="EMBL" id="PIC21216.1"/>
    </source>
</evidence>
<dbReference type="CDD" id="cd22150">
    <property type="entry name" value="F-box_CeFBXA-like"/>
    <property type="match status" value="1"/>
</dbReference>
<dbReference type="PROSITE" id="PS50181">
    <property type="entry name" value="FBOX"/>
    <property type="match status" value="1"/>
</dbReference>
<dbReference type="SMART" id="SM00256">
    <property type="entry name" value="FBOX"/>
    <property type="match status" value="1"/>
</dbReference>
<dbReference type="GO" id="GO:0045087">
    <property type="term" value="P:innate immune response"/>
    <property type="evidence" value="ECO:0007669"/>
    <property type="project" value="TreeGrafter"/>
</dbReference>
<dbReference type="PANTHER" id="PTHR23015:SF4">
    <property type="entry name" value="DUF38 DOMAIN-CONTAINING PROTEIN-RELATED"/>
    <property type="match status" value="1"/>
</dbReference>
<dbReference type="InterPro" id="IPR036047">
    <property type="entry name" value="F-box-like_dom_sf"/>
</dbReference>
<dbReference type="InterPro" id="IPR001810">
    <property type="entry name" value="F-box_dom"/>
</dbReference>
<evidence type="ECO:0000313" key="3">
    <source>
        <dbReference type="Proteomes" id="UP000230233"/>
    </source>
</evidence>
<dbReference type="OrthoDB" id="5910582at2759"/>
<dbReference type="Pfam" id="PF00646">
    <property type="entry name" value="F-box"/>
    <property type="match status" value="1"/>
</dbReference>
<dbReference type="SUPFAM" id="SSF81383">
    <property type="entry name" value="F-box domain"/>
    <property type="match status" value="1"/>
</dbReference>
<name>A0A2G5T290_9PELO</name>
<dbReference type="PANTHER" id="PTHR23015">
    <property type="entry name" value="UNCHARACTERIZED C.ELEGANS PROTEIN"/>
    <property type="match status" value="1"/>
</dbReference>